<organism evidence="3 4">
    <name type="scientific">Kuenenia stuttgartiensis</name>
    <dbReference type="NCBI Taxonomy" id="174633"/>
    <lineage>
        <taxon>Bacteria</taxon>
        <taxon>Pseudomonadati</taxon>
        <taxon>Planctomycetota</taxon>
        <taxon>Candidatus Brocadiia</taxon>
        <taxon>Candidatus Brocadiales</taxon>
        <taxon>Candidatus Brocadiaceae</taxon>
        <taxon>Candidatus Kuenenia</taxon>
    </lineage>
</organism>
<dbReference type="AlphaFoldDB" id="A0A2C9CEI0"/>
<dbReference type="InterPro" id="IPR036873">
    <property type="entry name" value="Rhodanese-like_dom_sf"/>
</dbReference>
<keyword evidence="4" id="KW-1185">Reference proteome</keyword>
<dbReference type="Pfam" id="PF00797">
    <property type="entry name" value="Acetyltransf_2"/>
    <property type="match status" value="1"/>
</dbReference>
<dbReference type="GO" id="GO:0004060">
    <property type="term" value="F:arylamine N-acetyltransferase activity"/>
    <property type="evidence" value="ECO:0007669"/>
    <property type="project" value="UniProtKB-EC"/>
</dbReference>
<dbReference type="SUPFAM" id="SSF52821">
    <property type="entry name" value="Rhodanese/Cell cycle control phosphatase"/>
    <property type="match status" value="1"/>
</dbReference>
<dbReference type="Proteomes" id="UP000221734">
    <property type="component" value="Chromosome Kuenenia_stuttgartiensis_MBR1"/>
</dbReference>
<dbReference type="PANTHER" id="PTHR11786:SF0">
    <property type="entry name" value="ARYLAMINE N-ACETYLTRANSFERASE 4-RELATED"/>
    <property type="match status" value="1"/>
</dbReference>
<gene>
    <name evidence="3" type="primary">nat</name>
    <name evidence="3" type="ORF">KSMBR1_1790</name>
</gene>
<keyword evidence="3" id="KW-0808">Transferase</keyword>
<name>A0A2C9CEI0_KUEST</name>
<dbReference type="InterPro" id="IPR001763">
    <property type="entry name" value="Rhodanese-like_dom"/>
</dbReference>
<evidence type="ECO:0000256" key="1">
    <source>
        <dbReference type="ARBA" id="ARBA00006547"/>
    </source>
</evidence>
<evidence type="ECO:0000313" key="3">
    <source>
        <dbReference type="EMBL" id="SOH04289.1"/>
    </source>
</evidence>
<reference evidence="4" key="1">
    <citation type="submission" date="2017-10" db="EMBL/GenBank/DDBJ databases">
        <authorList>
            <person name="Frank J."/>
        </authorList>
    </citation>
    <scope>NUCLEOTIDE SEQUENCE [LARGE SCALE GENOMIC DNA]</scope>
</reference>
<dbReference type="PANTHER" id="PTHR11786">
    <property type="entry name" value="N-HYDROXYARYLAMINE O-ACETYLTRANSFERASE"/>
    <property type="match status" value="1"/>
</dbReference>
<dbReference type="Gene3D" id="3.40.250.10">
    <property type="entry name" value="Rhodanese-like domain"/>
    <property type="match status" value="1"/>
</dbReference>
<dbReference type="InterPro" id="IPR001447">
    <property type="entry name" value="Arylamine_N-AcTrfase"/>
</dbReference>
<comment type="similarity">
    <text evidence="1">Belongs to the arylamine N-acetyltransferase family.</text>
</comment>
<dbReference type="Pfam" id="PF00581">
    <property type="entry name" value="Rhodanese"/>
    <property type="match status" value="1"/>
</dbReference>
<dbReference type="KEGG" id="kst:KSMBR1_1790"/>
<dbReference type="EC" id="2.3.1.5" evidence="3"/>
<dbReference type="SUPFAM" id="SSF54001">
    <property type="entry name" value="Cysteine proteinases"/>
    <property type="match status" value="1"/>
</dbReference>
<dbReference type="CDD" id="cd00158">
    <property type="entry name" value="RHOD"/>
    <property type="match status" value="1"/>
</dbReference>
<accession>A0A2C9CEI0</accession>
<evidence type="ECO:0000313" key="4">
    <source>
        <dbReference type="Proteomes" id="UP000221734"/>
    </source>
</evidence>
<proteinExistence type="inferred from homology"/>
<evidence type="ECO:0000259" key="2">
    <source>
        <dbReference type="PROSITE" id="PS50206"/>
    </source>
</evidence>
<dbReference type="EMBL" id="LT934425">
    <property type="protein sequence ID" value="SOH04289.1"/>
    <property type="molecule type" value="Genomic_DNA"/>
</dbReference>
<protein>
    <submittedName>
        <fullName evidence="3">Strongly similar to arylamine N-acetyltransferase</fullName>
        <ecNumber evidence="3">2.3.1.5</ecNumber>
    </submittedName>
</protein>
<dbReference type="Gene3D" id="3.30.2140.10">
    <property type="entry name" value="Arylamine N-acetyltransferase"/>
    <property type="match status" value="1"/>
</dbReference>
<feature type="domain" description="Rhodanese" evidence="2">
    <location>
        <begin position="27"/>
        <end position="103"/>
    </location>
</feature>
<sequence length="197" mass="22251">MTILAKIDARRAFELLADPETLLVCAYEGDEEFQQHHLEGAISLHDFLSRKESLRKGQPIIFYCACPHDETANGQASKYQNEGFTNVNVLEGGVHVWKEAGCTVAMSMPPTEIDLDAYFARIRYAGPRKPTLALLHAIVAHHVAAIPFENLDVLLSWPILLEPASLQKKLIHDRRGGYCFEQNVLFLLLDTPQDRRR</sequence>
<keyword evidence="3" id="KW-0012">Acyltransferase</keyword>
<dbReference type="InterPro" id="IPR038765">
    <property type="entry name" value="Papain-like_cys_pep_sf"/>
</dbReference>
<dbReference type="PROSITE" id="PS50206">
    <property type="entry name" value="RHODANESE_3"/>
    <property type="match status" value="1"/>
</dbReference>